<gene>
    <name evidence="1" type="ORF">BDM02DRAFT_3108364</name>
</gene>
<dbReference type="EMBL" id="MU117965">
    <property type="protein sequence ID" value="KAF9653187.1"/>
    <property type="molecule type" value="Genomic_DNA"/>
</dbReference>
<proteinExistence type="predicted"/>
<comment type="caution">
    <text evidence="1">The sequence shown here is derived from an EMBL/GenBank/DDBJ whole genome shotgun (WGS) entry which is preliminary data.</text>
</comment>
<accession>A0ACB6ZUA7</accession>
<evidence type="ECO:0000313" key="2">
    <source>
        <dbReference type="Proteomes" id="UP000886501"/>
    </source>
</evidence>
<evidence type="ECO:0000313" key="1">
    <source>
        <dbReference type="EMBL" id="KAF9653187.1"/>
    </source>
</evidence>
<protein>
    <submittedName>
        <fullName evidence="1">Uncharacterized protein</fullName>
    </submittedName>
</protein>
<sequence length="63" mass="6967">MVTSPPPRVYYSSRSLASMSCTTLVSYISIPFISTLPPTTSHETMYTSYTYSFAGRDAAKLEC</sequence>
<reference evidence="1" key="2">
    <citation type="journal article" date="2020" name="Nat. Commun.">
        <title>Large-scale genome sequencing of mycorrhizal fungi provides insights into the early evolution of symbiotic traits.</title>
        <authorList>
            <person name="Miyauchi S."/>
            <person name="Kiss E."/>
            <person name="Kuo A."/>
            <person name="Drula E."/>
            <person name="Kohler A."/>
            <person name="Sanchez-Garcia M."/>
            <person name="Morin E."/>
            <person name="Andreopoulos B."/>
            <person name="Barry K.W."/>
            <person name="Bonito G."/>
            <person name="Buee M."/>
            <person name="Carver A."/>
            <person name="Chen C."/>
            <person name="Cichocki N."/>
            <person name="Clum A."/>
            <person name="Culley D."/>
            <person name="Crous P.W."/>
            <person name="Fauchery L."/>
            <person name="Girlanda M."/>
            <person name="Hayes R.D."/>
            <person name="Keri Z."/>
            <person name="LaButti K."/>
            <person name="Lipzen A."/>
            <person name="Lombard V."/>
            <person name="Magnuson J."/>
            <person name="Maillard F."/>
            <person name="Murat C."/>
            <person name="Nolan M."/>
            <person name="Ohm R.A."/>
            <person name="Pangilinan J."/>
            <person name="Pereira M.F."/>
            <person name="Perotto S."/>
            <person name="Peter M."/>
            <person name="Pfister S."/>
            <person name="Riley R."/>
            <person name="Sitrit Y."/>
            <person name="Stielow J.B."/>
            <person name="Szollosi G."/>
            <person name="Zifcakova L."/>
            <person name="Stursova M."/>
            <person name="Spatafora J.W."/>
            <person name="Tedersoo L."/>
            <person name="Vaario L.M."/>
            <person name="Yamada A."/>
            <person name="Yan M."/>
            <person name="Wang P."/>
            <person name="Xu J."/>
            <person name="Bruns T."/>
            <person name="Baldrian P."/>
            <person name="Vilgalys R."/>
            <person name="Dunand C."/>
            <person name="Henrissat B."/>
            <person name="Grigoriev I.V."/>
            <person name="Hibbett D."/>
            <person name="Nagy L.G."/>
            <person name="Martin F.M."/>
        </authorList>
    </citation>
    <scope>NUCLEOTIDE SEQUENCE</scope>
    <source>
        <strain evidence="1">P2</strain>
    </source>
</reference>
<organism evidence="1 2">
    <name type="scientific">Thelephora ganbajun</name>
    <name type="common">Ganba fungus</name>
    <dbReference type="NCBI Taxonomy" id="370292"/>
    <lineage>
        <taxon>Eukaryota</taxon>
        <taxon>Fungi</taxon>
        <taxon>Dikarya</taxon>
        <taxon>Basidiomycota</taxon>
        <taxon>Agaricomycotina</taxon>
        <taxon>Agaricomycetes</taxon>
        <taxon>Thelephorales</taxon>
        <taxon>Thelephoraceae</taxon>
        <taxon>Thelephora</taxon>
    </lineage>
</organism>
<reference evidence="1" key="1">
    <citation type="submission" date="2019-10" db="EMBL/GenBank/DDBJ databases">
        <authorList>
            <consortium name="DOE Joint Genome Institute"/>
            <person name="Kuo A."/>
            <person name="Miyauchi S."/>
            <person name="Kiss E."/>
            <person name="Drula E."/>
            <person name="Kohler A."/>
            <person name="Sanchez-Garcia M."/>
            <person name="Andreopoulos B."/>
            <person name="Barry K.W."/>
            <person name="Bonito G."/>
            <person name="Buee M."/>
            <person name="Carver A."/>
            <person name="Chen C."/>
            <person name="Cichocki N."/>
            <person name="Clum A."/>
            <person name="Culley D."/>
            <person name="Crous P.W."/>
            <person name="Fauchery L."/>
            <person name="Girlanda M."/>
            <person name="Hayes R."/>
            <person name="Keri Z."/>
            <person name="Labutti K."/>
            <person name="Lipzen A."/>
            <person name="Lombard V."/>
            <person name="Magnuson J."/>
            <person name="Maillard F."/>
            <person name="Morin E."/>
            <person name="Murat C."/>
            <person name="Nolan M."/>
            <person name="Ohm R."/>
            <person name="Pangilinan J."/>
            <person name="Pereira M."/>
            <person name="Perotto S."/>
            <person name="Peter M."/>
            <person name="Riley R."/>
            <person name="Sitrit Y."/>
            <person name="Stielow B."/>
            <person name="Szollosi G."/>
            <person name="Zifcakova L."/>
            <person name="Stursova M."/>
            <person name="Spatafora J.W."/>
            <person name="Tedersoo L."/>
            <person name="Vaario L.-M."/>
            <person name="Yamada A."/>
            <person name="Yan M."/>
            <person name="Wang P."/>
            <person name="Xu J."/>
            <person name="Bruns T."/>
            <person name="Baldrian P."/>
            <person name="Vilgalys R."/>
            <person name="Henrissat B."/>
            <person name="Grigoriev I.V."/>
            <person name="Hibbett D."/>
            <person name="Nagy L.G."/>
            <person name="Martin F.M."/>
        </authorList>
    </citation>
    <scope>NUCLEOTIDE SEQUENCE</scope>
    <source>
        <strain evidence="1">P2</strain>
    </source>
</reference>
<name>A0ACB6ZUA7_THEGA</name>
<dbReference type="Proteomes" id="UP000886501">
    <property type="component" value="Unassembled WGS sequence"/>
</dbReference>
<keyword evidence="2" id="KW-1185">Reference proteome</keyword>